<feature type="domain" description="Carbohydrate kinase PfkB" evidence="7">
    <location>
        <begin position="12"/>
        <end position="276"/>
    </location>
</feature>
<keyword evidence="2 6" id="KW-0808">Transferase</keyword>
<keyword evidence="3" id="KW-0547">Nucleotide-binding</keyword>
<dbReference type="InterPro" id="IPR029056">
    <property type="entry name" value="Ribokinase-like"/>
</dbReference>
<dbReference type="InterPro" id="IPR011611">
    <property type="entry name" value="PfkB_dom"/>
</dbReference>
<dbReference type="Proteomes" id="UP001156441">
    <property type="component" value="Unassembled WGS sequence"/>
</dbReference>
<evidence type="ECO:0000256" key="3">
    <source>
        <dbReference type="ARBA" id="ARBA00022741"/>
    </source>
</evidence>
<dbReference type="NCBIfam" id="TIGR03168">
    <property type="entry name" value="1-PFK"/>
    <property type="match status" value="1"/>
</dbReference>
<dbReference type="EC" id="2.7.1.-" evidence="8"/>
<keyword evidence="4 8" id="KW-0418">Kinase</keyword>
<evidence type="ECO:0000256" key="4">
    <source>
        <dbReference type="ARBA" id="ARBA00022777"/>
    </source>
</evidence>
<reference evidence="8 9" key="1">
    <citation type="submission" date="2021-02" db="EMBL/GenBank/DDBJ databases">
        <title>Actinophytocola xerophila sp. nov., isolated from soil of cotton cropping field.</title>
        <authorList>
            <person name="Huang R."/>
            <person name="Chen X."/>
            <person name="Ge X."/>
            <person name="Liu W."/>
        </authorList>
    </citation>
    <scope>NUCLEOTIDE SEQUENCE [LARGE SCALE GENOMIC DNA]</scope>
    <source>
        <strain evidence="8 9">S1-96</strain>
    </source>
</reference>
<dbReference type="PANTHER" id="PTHR46566:SF5">
    <property type="entry name" value="1-PHOSPHOFRUCTOKINASE"/>
    <property type="match status" value="1"/>
</dbReference>
<dbReference type="CDD" id="cd01164">
    <property type="entry name" value="FruK_PfkB_like"/>
    <property type="match status" value="1"/>
</dbReference>
<proteinExistence type="inferred from homology"/>
<evidence type="ECO:0000256" key="6">
    <source>
        <dbReference type="PIRNR" id="PIRNR000535"/>
    </source>
</evidence>
<evidence type="ECO:0000259" key="7">
    <source>
        <dbReference type="Pfam" id="PF00294"/>
    </source>
</evidence>
<dbReference type="SUPFAM" id="SSF53613">
    <property type="entry name" value="Ribokinase-like"/>
    <property type="match status" value="1"/>
</dbReference>
<keyword evidence="5" id="KW-0067">ATP-binding</keyword>
<evidence type="ECO:0000313" key="9">
    <source>
        <dbReference type="Proteomes" id="UP001156441"/>
    </source>
</evidence>
<dbReference type="Pfam" id="PF00294">
    <property type="entry name" value="PfkB"/>
    <property type="match status" value="1"/>
</dbReference>
<dbReference type="GO" id="GO:0016301">
    <property type="term" value="F:kinase activity"/>
    <property type="evidence" value="ECO:0007669"/>
    <property type="project" value="UniProtKB-KW"/>
</dbReference>
<evidence type="ECO:0000313" key="8">
    <source>
        <dbReference type="EMBL" id="MCT2583351.1"/>
    </source>
</evidence>
<dbReference type="EMBL" id="JAFFZE010000009">
    <property type="protein sequence ID" value="MCT2583351.1"/>
    <property type="molecule type" value="Genomic_DNA"/>
</dbReference>
<dbReference type="PIRSF" id="PIRSF000535">
    <property type="entry name" value="1PFK/6PFK/LacC"/>
    <property type="match status" value="1"/>
</dbReference>
<dbReference type="InterPro" id="IPR002173">
    <property type="entry name" value="Carboh/pur_kinase_PfkB_CS"/>
</dbReference>
<dbReference type="RefSeq" id="WP_260190729.1">
    <property type="nucleotide sequence ID" value="NZ_JAFFZE010000009.1"/>
</dbReference>
<sequence>MILTVTLNAALDVTYHVPALVPGESHRVSEVAVRAGGKGVNVARVLRALGHNALVTGFAGGTEIQADLAAAGIPESLVALDAPVRRTVTVVADGDATVLNEPGPRVSISDWSRLVGDFHQLAERADVVVLSGSLPPGLPSDAYAQLIRTTTTPVILDTSGQALLDGVPAGPRLVKPNAEELAAVTGHDDPRAGAEWLRARGVGAVLASFGEDGLLAVTADGVWRARPEPMRGNPTGAGDACVAALAAGIAAGAGWPELLADAVALSAAAVACPLAGDVDLDIYRRLAPDIEVEELPC</sequence>
<comment type="similarity">
    <text evidence="1">Belongs to the carbohydrate kinase PfkB family.</text>
</comment>
<evidence type="ECO:0000256" key="1">
    <source>
        <dbReference type="ARBA" id="ARBA00010688"/>
    </source>
</evidence>
<organism evidence="8 9">
    <name type="scientific">Actinophytocola gossypii</name>
    <dbReference type="NCBI Taxonomy" id="2812003"/>
    <lineage>
        <taxon>Bacteria</taxon>
        <taxon>Bacillati</taxon>
        <taxon>Actinomycetota</taxon>
        <taxon>Actinomycetes</taxon>
        <taxon>Pseudonocardiales</taxon>
        <taxon>Pseudonocardiaceae</taxon>
    </lineage>
</organism>
<dbReference type="PROSITE" id="PS00583">
    <property type="entry name" value="PFKB_KINASES_1"/>
    <property type="match status" value="1"/>
</dbReference>
<accession>A0ABT2J6F1</accession>
<comment type="caution">
    <text evidence="8">The sequence shown here is derived from an EMBL/GenBank/DDBJ whole genome shotgun (WGS) entry which is preliminary data.</text>
</comment>
<dbReference type="PROSITE" id="PS00584">
    <property type="entry name" value="PFKB_KINASES_2"/>
    <property type="match status" value="1"/>
</dbReference>
<protein>
    <submittedName>
        <fullName evidence="8">Hexose kinase</fullName>
        <ecNumber evidence="8">2.7.1.-</ecNumber>
    </submittedName>
</protein>
<name>A0ABT2J6F1_9PSEU</name>
<gene>
    <name evidence="8" type="ORF">JT362_09505</name>
</gene>
<dbReference type="InterPro" id="IPR017583">
    <property type="entry name" value="Tagatose/fructose_Pkinase"/>
</dbReference>
<dbReference type="PANTHER" id="PTHR46566">
    <property type="entry name" value="1-PHOSPHOFRUCTOKINASE-RELATED"/>
    <property type="match status" value="1"/>
</dbReference>
<dbReference type="Gene3D" id="3.40.1190.20">
    <property type="match status" value="1"/>
</dbReference>
<evidence type="ECO:0000256" key="5">
    <source>
        <dbReference type="ARBA" id="ARBA00022840"/>
    </source>
</evidence>
<evidence type="ECO:0000256" key="2">
    <source>
        <dbReference type="ARBA" id="ARBA00022679"/>
    </source>
</evidence>
<keyword evidence="9" id="KW-1185">Reference proteome</keyword>